<name>A0A8H7NZV3_9APHY</name>
<dbReference type="Proteomes" id="UP000639403">
    <property type="component" value="Unassembled WGS sequence"/>
</dbReference>
<reference evidence="1" key="1">
    <citation type="submission" date="2020-11" db="EMBL/GenBank/DDBJ databases">
        <authorList>
            <person name="Koelle M."/>
            <person name="Horta M.A.C."/>
            <person name="Nowrousian M."/>
            <person name="Ohm R.A."/>
            <person name="Benz P."/>
            <person name="Pilgard A."/>
        </authorList>
    </citation>
    <scope>NUCLEOTIDE SEQUENCE</scope>
    <source>
        <strain evidence="1">FPRL280</strain>
    </source>
</reference>
<dbReference type="EMBL" id="JADOXO010000156">
    <property type="protein sequence ID" value="KAF9811120.1"/>
    <property type="molecule type" value="Genomic_DNA"/>
</dbReference>
<evidence type="ECO:0000313" key="1">
    <source>
        <dbReference type="EMBL" id="KAF9811120.1"/>
    </source>
</evidence>
<reference evidence="1" key="2">
    <citation type="journal article" name="Front. Microbiol.">
        <title>Degradative Capacity of Two Strains of Rhodonia placenta: From Phenotype to Genotype.</title>
        <authorList>
            <person name="Kolle M."/>
            <person name="Horta M.A.C."/>
            <person name="Nowrousian M."/>
            <person name="Ohm R.A."/>
            <person name="Benz J.P."/>
            <person name="Pilgard A."/>
        </authorList>
    </citation>
    <scope>NUCLEOTIDE SEQUENCE</scope>
    <source>
        <strain evidence="1">FPRL280</strain>
    </source>
</reference>
<organism evidence="1 2">
    <name type="scientific">Rhodonia placenta</name>
    <dbReference type="NCBI Taxonomy" id="104341"/>
    <lineage>
        <taxon>Eukaryota</taxon>
        <taxon>Fungi</taxon>
        <taxon>Dikarya</taxon>
        <taxon>Basidiomycota</taxon>
        <taxon>Agaricomycotina</taxon>
        <taxon>Agaricomycetes</taxon>
        <taxon>Polyporales</taxon>
        <taxon>Adustoporiaceae</taxon>
        <taxon>Rhodonia</taxon>
    </lineage>
</organism>
<sequence length="166" mass="17929">MYAGRDRGWPAIDIECRGWGGGCGLRGRGVIECVIAGAVAGEGEGVLSAYGRTARSGCEEGDMTAVVLDARRRREEADGNDRACRCRVCRLRAAQRREGKEALGRVCTPIAGARRAWSRCRYTRTWCNAQAARRSDKSSVRTEASTTGPRLCAAGSLVAHRGRRAV</sequence>
<proteinExistence type="predicted"/>
<gene>
    <name evidence="1" type="ORF">IEO21_06638</name>
</gene>
<accession>A0A8H7NZV3</accession>
<evidence type="ECO:0000313" key="2">
    <source>
        <dbReference type="Proteomes" id="UP000639403"/>
    </source>
</evidence>
<dbReference type="AlphaFoldDB" id="A0A8H7NZV3"/>
<comment type="caution">
    <text evidence="1">The sequence shown here is derived from an EMBL/GenBank/DDBJ whole genome shotgun (WGS) entry which is preliminary data.</text>
</comment>
<protein>
    <submittedName>
        <fullName evidence="1">Uncharacterized protein</fullName>
    </submittedName>
</protein>